<keyword evidence="7" id="KW-1185">Reference proteome</keyword>
<dbReference type="GO" id="GO:0005615">
    <property type="term" value="C:extracellular space"/>
    <property type="evidence" value="ECO:0007669"/>
    <property type="project" value="TreeGrafter"/>
</dbReference>
<name>A0A8C9J7W0_9PRIM</name>
<dbReference type="Ensembl" id="ENSPTET00000055420.1">
    <property type="protein sequence ID" value="ENSPTEP00000041497.1"/>
    <property type="gene ID" value="ENSPTEG00000037998.1"/>
</dbReference>
<accession>A0A8C9J7W0</accession>
<feature type="compositionally biased region" description="Low complexity" evidence="5">
    <location>
        <begin position="25"/>
        <end position="37"/>
    </location>
</feature>
<evidence type="ECO:0000313" key="7">
    <source>
        <dbReference type="Proteomes" id="UP000694416"/>
    </source>
</evidence>
<reference evidence="6" key="1">
    <citation type="submission" date="2025-08" db="UniProtKB">
        <authorList>
            <consortium name="Ensembl"/>
        </authorList>
    </citation>
    <scope>IDENTIFICATION</scope>
</reference>
<keyword evidence="4" id="KW-0732">Signal</keyword>
<feature type="compositionally biased region" description="Basic and acidic residues" evidence="5">
    <location>
        <begin position="1"/>
        <end position="12"/>
    </location>
</feature>
<comment type="similarity">
    <text evidence="2">Belongs to the IGFL family.</text>
</comment>
<evidence type="ECO:0008006" key="8">
    <source>
        <dbReference type="Google" id="ProtNLM"/>
    </source>
</evidence>
<evidence type="ECO:0000256" key="5">
    <source>
        <dbReference type="SAM" id="MobiDB-lite"/>
    </source>
</evidence>
<dbReference type="PANTHER" id="PTHR34827:SF2">
    <property type="entry name" value="INSULIN GROWTH FACTOR-LIKE FAMILY MEMBER 1"/>
    <property type="match status" value="1"/>
</dbReference>
<sequence>MEPPGEPRKDWEAGGGAWLPGDPRLAPSSPSTWTSPALSPPVAPMGAYLMLCQPQARCGDMFYDPLQHCYYDNAILPLDGTQRCGNCTFRVCFEKCCPWSLSPQAALMVKMKGRKCSLTLTSGDRFCHRLTPSSLWSPKPLCREREISPFNSDNYAWRK</sequence>
<feature type="region of interest" description="Disordered" evidence="5">
    <location>
        <begin position="1"/>
        <end position="37"/>
    </location>
</feature>
<comment type="subcellular location">
    <subcellularLocation>
        <location evidence="1">Secreted</location>
    </subcellularLocation>
</comment>
<reference evidence="6" key="2">
    <citation type="submission" date="2025-09" db="UniProtKB">
        <authorList>
            <consortium name="Ensembl"/>
        </authorList>
    </citation>
    <scope>IDENTIFICATION</scope>
</reference>
<dbReference type="Pfam" id="PF14653">
    <property type="entry name" value="IGFL"/>
    <property type="match status" value="1"/>
</dbReference>
<dbReference type="Proteomes" id="UP000694416">
    <property type="component" value="Unplaced"/>
</dbReference>
<dbReference type="PANTHER" id="PTHR34827">
    <property type="entry name" value="INSULIN GROWTH FACTOR-LIKE FAMILY MEMBER 3-RELATED"/>
    <property type="match status" value="1"/>
</dbReference>
<dbReference type="GO" id="GO:0005102">
    <property type="term" value="F:signaling receptor binding"/>
    <property type="evidence" value="ECO:0007669"/>
    <property type="project" value="TreeGrafter"/>
</dbReference>
<dbReference type="InterPro" id="IPR032744">
    <property type="entry name" value="IGFL"/>
</dbReference>
<evidence type="ECO:0000313" key="6">
    <source>
        <dbReference type="Ensembl" id="ENSPTEP00000041497.1"/>
    </source>
</evidence>
<evidence type="ECO:0000256" key="3">
    <source>
        <dbReference type="ARBA" id="ARBA00022525"/>
    </source>
</evidence>
<protein>
    <recommendedName>
        <fullName evidence="8">IGF like family member 1</fullName>
    </recommendedName>
</protein>
<evidence type="ECO:0000256" key="1">
    <source>
        <dbReference type="ARBA" id="ARBA00004613"/>
    </source>
</evidence>
<keyword evidence="3" id="KW-0964">Secreted</keyword>
<organism evidence="6 7">
    <name type="scientific">Piliocolobus tephrosceles</name>
    <name type="common">Ugandan red Colobus</name>
    <dbReference type="NCBI Taxonomy" id="591936"/>
    <lineage>
        <taxon>Eukaryota</taxon>
        <taxon>Metazoa</taxon>
        <taxon>Chordata</taxon>
        <taxon>Craniata</taxon>
        <taxon>Vertebrata</taxon>
        <taxon>Euteleostomi</taxon>
        <taxon>Mammalia</taxon>
        <taxon>Eutheria</taxon>
        <taxon>Euarchontoglires</taxon>
        <taxon>Primates</taxon>
        <taxon>Haplorrhini</taxon>
        <taxon>Catarrhini</taxon>
        <taxon>Cercopithecidae</taxon>
        <taxon>Colobinae</taxon>
        <taxon>Piliocolobus</taxon>
    </lineage>
</organism>
<dbReference type="AlphaFoldDB" id="A0A8C9J7W0"/>
<evidence type="ECO:0000256" key="2">
    <source>
        <dbReference type="ARBA" id="ARBA00009529"/>
    </source>
</evidence>
<evidence type="ECO:0000256" key="4">
    <source>
        <dbReference type="ARBA" id="ARBA00022729"/>
    </source>
</evidence>
<proteinExistence type="inferred from homology"/>